<organism evidence="2 3">
    <name type="scientific">Saponaria officinalis</name>
    <name type="common">Common soapwort</name>
    <name type="synonym">Lychnis saponaria</name>
    <dbReference type="NCBI Taxonomy" id="3572"/>
    <lineage>
        <taxon>Eukaryota</taxon>
        <taxon>Viridiplantae</taxon>
        <taxon>Streptophyta</taxon>
        <taxon>Embryophyta</taxon>
        <taxon>Tracheophyta</taxon>
        <taxon>Spermatophyta</taxon>
        <taxon>Magnoliopsida</taxon>
        <taxon>eudicotyledons</taxon>
        <taxon>Gunneridae</taxon>
        <taxon>Pentapetalae</taxon>
        <taxon>Caryophyllales</taxon>
        <taxon>Caryophyllaceae</taxon>
        <taxon>Caryophylleae</taxon>
        <taxon>Saponaria</taxon>
    </lineage>
</organism>
<reference evidence="2" key="1">
    <citation type="submission" date="2024-03" db="EMBL/GenBank/DDBJ databases">
        <title>WGS assembly of Saponaria officinalis var. Norfolk2.</title>
        <authorList>
            <person name="Jenkins J."/>
            <person name="Shu S."/>
            <person name="Grimwood J."/>
            <person name="Barry K."/>
            <person name="Goodstein D."/>
            <person name="Schmutz J."/>
            <person name="Leebens-Mack J."/>
            <person name="Osbourn A."/>
        </authorList>
    </citation>
    <scope>NUCLEOTIDE SEQUENCE [LARGE SCALE GENOMIC DNA]</scope>
    <source>
        <strain evidence="2">JIC</strain>
    </source>
</reference>
<protein>
    <submittedName>
        <fullName evidence="2">Uncharacterized protein</fullName>
    </submittedName>
</protein>
<evidence type="ECO:0000256" key="1">
    <source>
        <dbReference type="SAM" id="SignalP"/>
    </source>
</evidence>
<gene>
    <name evidence="2" type="ORF">RND81_04G061800</name>
</gene>
<feature type="chain" id="PRO_5043889626" evidence="1">
    <location>
        <begin position="22"/>
        <end position="80"/>
    </location>
</feature>
<keyword evidence="3" id="KW-1185">Reference proteome</keyword>
<proteinExistence type="predicted"/>
<comment type="caution">
    <text evidence="2">The sequence shown here is derived from an EMBL/GenBank/DDBJ whole genome shotgun (WGS) entry which is preliminary data.</text>
</comment>
<sequence>MLISYFLDYFLCIFFSCGSLSLQLQETCTLNFDEMTYIFGLQVQNLEAFRILLGCFFYDYKSCRKFCLLLWGLTFREFSY</sequence>
<dbReference type="Proteomes" id="UP001443914">
    <property type="component" value="Unassembled WGS sequence"/>
</dbReference>
<dbReference type="AlphaFoldDB" id="A0AAW1LCW6"/>
<feature type="signal peptide" evidence="1">
    <location>
        <begin position="1"/>
        <end position="21"/>
    </location>
</feature>
<dbReference type="EMBL" id="JBDFQZ010000004">
    <property type="protein sequence ID" value="KAK9733347.1"/>
    <property type="molecule type" value="Genomic_DNA"/>
</dbReference>
<evidence type="ECO:0000313" key="3">
    <source>
        <dbReference type="Proteomes" id="UP001443914"/>
    </source>
</evidence>
<evidence type="ECO:0000313" key="2">
    <source>
        <dbReference type="EMBL" id="KAK9733347.1"/>
    </source>
</evidence>
<name>A0AAW1LCW6_SAPOF</name>
<accession>A0AAW1LCW6</accession>
<keyword evidence="1" id="KW-0732">Signal</keyword>